<feature type="coiled-coil region" evidence="7">
    <location>
        <begin position="947"/>
        <end position="974"/>
    </location>
</feature>
<evidence type="ECO:0000256" key="7">
    <source>
        <dbReference type="SAM" id="Coils"/>
    </source>
</evidence>
<dbReference type="PANTHER" id="PTHR47969">
    <property type="entry name" value="CHROMOSOME-ASSOCIATED KINESIN KIF4A-RELATED"/>
    <property type="match status" value="1"/>
</dbReference>
<dbReference type="SMART" id="SM00129">
    <property type="entry name" value="KISc"/>
    <property type="match status" value="1"/>
</dbReference>
<dbReference type="PRINTS" id="PR00380">
    <property type="entry name" value="KINESINHEAVY"/>
</dbReference>
<proteinExistence type="inferred from homology"/>
<dbReference type="Gene3D" id="1.10.287.1490">
    <property type="match status" value="2"/>
</dbReference>
<name>A0A4Y9XY62_9APHY</name>
<feature type="domain" description="Kinesin motor" evidence="9">
    <location>
        <begin position="14"/>
        <end position="458"/>
    </location>
</feature>
<dbReference type="PANTHER" id="PTHR47969:SF15">
    <property type="entry name" value="CHROMOSOME-ASSOCIATED KINESIN KIF4A-RELATED"/>
    <property type="match status" value="1"/>
</dbReference>
<keyword evidence="2" id="KW-0963">Cytoplasm</keyword>
<comment type="similarity">
    <text evidence="6">Belongs to the TRAFAC class myosin-kinesin ATPase superfamily. Kinesin family.</text>
</comment>
<dbReference type="InterPro" id="IPR036961">
    <property type="entry name" value="Kinesin_motor_dom_sf"/>
</dbReference>
<feature type="compositionally biased region" description="Polar residues" evidence="8">
    <location>
        <begin position="1764"/>
        <end position="1785"/>
    </location>
</feature>
<sequence length="1994" mass="221868">MAPSPASSAGSATSVQVAVRIRPTTTQDTSSTPARFQRSVVNAVSPTTVAIDPVSSAAGGGAPAPAAPSAKKQVFTFDQVHQPATTQHAMFTTTAQPLISRFIEGFNCTILAYGQTSSGKTFTMTGIDLDADPNDPTNGMGIIPRAVSTIFARCRELKQERGDSWQYSLRGSFIELYNEDLIDLLNLEDGGGKQVQIREDKQGHIIWEGLREVGVRGPNEVMGLLQQGTAIRRTNETDMNAQSSRSHAIFSLTLTQKKYSGSKPPPRSSSPLPPGGRPGSRIARPGSTMYNSSQASRVSSPTFGRPSTPSFQSAIGRGGRPASSLGLLSPDRGLANNAADDSEGEWVTVVSKFHFVDLAGSERIKRTGAAGDRIKEGISINSGLLALGNVISALGDPARAKSHTASYIPYRDSKLTRLLQDSLGGNAHTLMIACVSPTEWNVGETVNTLKYANRARNIKNRAVVNEKEEGWDDLEWLQGNITRLRKELKALKEGGATAAGSSAATNSVDIPDGAGKKVLAQMAELQNNYEDMREKFVERTEELTRLRRELAEKQRSSKGNMSGTAKYEEIVGPVIEEYEKTIGAMEAELNLNRAALRHTNDLYEEKEHEYTELAEKHSTTELYVEELKSRVAKLMEREASNEAYIRDLEEKVKQSDETSVSSSGSITDLKREISRYKDSETYNTQYIADVEARLTRADESVLALRETVEKLERECDRRRDEAEVLQERLDALLRDGESWRTDLEEREQKVRDLEAKMQGWETRKKEADEDRQRLNELVGEVAKARKELEAKSITPSLRSAASTDTLGGKSQLNGIGPAEEQFIVLQQTHTATLADLSSVTAKYHDALREIADLAAQLEEAKEEDGKRKSEQRDTRERERLSETGFFQTPGGVQRISHFEELSSARSRKASTSSHGTSSSVSLSHSRSRPNLSISLPGVNISPNERSVASLEKEIMRLQEVLQERETEITALETSLKDKDRAVALANLERSPPPDVTVTPMNGHVPESSLPLSPRTMSRFKDLRHSLHIQVSENGLPPTEVDQNLERLNELMRSMAAKESAHREKVDTLNSDLSQVRRQFEELTVLSRDQTLNMSNEIEGLRKKHEEDLAKHDEDLQRLERLEKREAELVEATTRLEQHEAELAESLATAQSREKELMESLERIQAEHSADVEKLKSEHEDALRAKAAEVDALVAKLKEEHSGAVLELQGQLAQASAALDKAREDHVTAFGELKAEHEDELKRRSQGVDDLLEHTQQEHEAAVSKLKDEHADAVKQKEEEASATLHKTEGEYYEALTKLRAEHAQALEKQTSEAATAMERLRDEHAREVRMSEIAREGSLSESASAMDIAMKNLQEEHASAASAKEQQFAEDIQKLKDEHTQTLEAKEEQYRSSKERLKASHTETLHAKEATFADELAKLQAEHQQVLASKDEAHRTELEKHVAEHADMVAKLQEESQKEIARLTSELEQSRTEFTSSGSKLQEQMEAELQSVKEQQATILAEVEKGHAEEVARLQEAHNAAIAAADSQAEEQRTSLMASHAEEVARLRAEHESALSAVQAELVALQEQHHQSLDESRERTEQLLSEEKERLKSSLTELEQKHADEVAVLRKDHDLQLSEMQRERDDEVQGLQQNHSLLMEELESYKAASDEYVHSREETRRTHEEALQQKTEVIGLLHQQLSSSNDERDTLAAEVAQLRQELENTRSQSNDLVREASKRQSLVDELERHRSMIADLQEDLQRTKDEMDNLSAEKSRQETLLRDLQSQTVMSPTPSTRQGFGRSNMSPTKLPPPAPPPTVPIPPAPSPLHEHQLSTSSSALSPISGDTPQDSPTTPATSLAPSVNGVATPTGPPSEKLTAQIQQQAKHIDEQDAMIKTLNKQLMHCESDLQAHIDLVSSLESSVGDAEKNLRKARMQATELARERDSLNSQVAGLKAELADARNEVVNVRRSVAEEKQNMSHQLDEERRAKERARAQLDSRMDELQRRKSKFACL</sequence>
<feature type="region of interest" description="Disordered" evidence="8">
    <location>
        <begin position="257"/>
        <end position="328"/>
    </location>
</feature>
<feature type="region of interest" description="Disordered" evidence="8">
    <location>
        <begin position="1566"/>
        <end position="1588"/>
    </location>
</feature>
<dbReference type="STRING" id="34475.A0A4Y9XY62"/>
<feature type="compositionally biased region" description="Low complexity" evidence="8">
    <location>
        <begin position="1814"/>
        <end position="1824"/>
    </location>
</feature>
<dbReference type="PROSITE" id="PS00411">
    <property type="entry name" value="KINESIN_MOTOR_1"/>
    <property type="match status" value="1"/>
</dbReference>
<dbReference type="InterPro" id="IPR027640">
    <property type="entry name" value="Kinesin-like_fam"/>
</dbReference>
<gene>
    <name evidence="10" type="ORF">EVJ58_g8904</name>
</gene>
<evidence type="ECO:0000256" key="1">
    <source>
        <dbReference type="ARBA" id="ARBA00004496"/>
    </source>
</evidence>
<feature type="binding site" evidence="6">
    <location>
        <begin position="114"/>
        <end position="121"/>
    </location>
    <ligand>
        <name>ATP</name>
        <dbReference type="ChEBI" id="CHEBI:30616"/>
    </ligand>
</feature>
<dbReference type="GO" id="GO:0007052">
    <property type="term" value="P:mitotic spindle organization"/>
    <property type="evidence" value="ECO:0007669"/>
    <property type="project" value="TreeGrafter"/>
</dbReference>
<feature type="compositionally biased region" description="Basic and acidic residues" evidence="8">
    <location>
        <begin position="1567"/>
        <end position="1588"/>
    </location>
</feature>
<dbReference type="Pfam" id="PF00225">
    <property type="entry name" value="Kinesin"/>
    <property type="match status" value="2"/>
</dbReference>
<feature type="compositionally biased region" description="Polar residues" evidence="8">
    <location>
        <begin position="793"/>
        <end position="813"/>
    </location>
</feature>
<protein>
    <recommendedName>
        <fullName evidence="9">Kinesin motor domain-containing protein</fullName>
    </recommendedName>
</protein>
<keyword evidence="3 6" id="KW-0547">Nucleotide-binding</keyword>
<feature type="compositionally biased region" description="Polar residues" evidence="8">
    <location>
        <begin position="288"/>
        <end position="313"/>
    </location>
</feature>
<dbReference type="InterPro" id="IPR027417">
    <property type="entry name" value="P-loop_NTPase"/>
</dbReference>
<evidence type="ECO:0000256" key="4">
    <source>
        <dbReference type="ARBA" id="ARBA00022840"/>
    </source>
</evidence>
<feature type="compositionally biased region" description="Pro residues" evidence="8">
    <location>
        <begin position="263"/>
        <end position="276"/>
    </location>
</feature>
<dbReference type="GO" id="GO:0005737">
    <property type="term" value="C:cytoplasm"/>
    <property type="evidence" value="ECO:0007669"/>
    <property type="project" value="UniProtKB-SubCell"/>
</dbReference>
<evidence type="ECO:0000256" key="6">
    <source>
        <dbReference type="PROSITE-ProRule" id="PRU00283"/>
    </source>
</evidence>
<feature type="region of interest" description="Disordered" evidence="8">
    <location>
        <begin position="989"/>
        <end position="1010"/>
    </location>
</feature>
<feature type="region of interest" description="Disordered" evidence="8">
    <location>
        <begin position="858"/>
        <end position="937"/>
    </location>
</feature>
<dbReference type="GO" id="GO:0005875">
    <property type="term" value="C:microtubule associated complex"/>
    <property type="evidence" value="ECO:0007669"/>
    <property type="project" value="TreeGrafter"/>
</dbReference>
<keyword evidence="4 6" id="KW-0067">ATP-binding</keyword>
<keyword evidence="6" id="KW-0505">Motor protein</keyword>
<feature type="compositionally biased region" description="Pro residues" evidence="8">
    <location>
        <begin position="1789"/>
        <end position="1806"/>
    </location>
</feature>
<feature type="coiled-coil region" evidence="7">
    <location>
        <begin position="575"/>
        <end position="616"/>
    </location>
</feature>
<feature type="region of interest" description="Disordered" evidence="8">
    <location>
        <begin position="792"/>
        <end position="813"/>
    </location>
</feature>
<evidence type="ECO:0000259" key="9">
    <source>
        <dbReference type="PROSITE" id="PS50067"/>
    </source>
</evidence>
<evidence type="ECO:0000256" key="5">
    <source>
        <dbReference type="ARBA" id="ARBA00023054"/>
    </source>
</evidence>
<reference evidence="10 11" key="1">
    <citation type="submission" date="2019-01" db="EMBL/GenBank/DDBJ databases">
        <title>Genome sequencing of the rare red list fungi Fomitopsis rosea.</title>
        <authorList>
            <person name="Buettner E."/>
            <person name="Kellner H."/>
        </authorList>
    </citation>
    <scope>NUCLEOTIDE SEQUENCE [LARGE SCALE GENOMIC DNA]</scope>
    <source>
        <strain evidence="10 11">DSM 105464</strain>
    </source>
</reference>
<dbReference type="InterPro" id="IPR019821">
    <property type="entry name" value="Kinesin_motor_CS"/>
</dbReference>
<comment type="subcellular location">
    <subcellularLocation>
        <location evidence="1">Cytoplasm</location>
    </subcellularLocation>
</comment>
<dbReference type="GO" id="GO:0051231">
    <property type="term" value="P:spindle elongation"/>
    <property type="evidence" value="ECO:0007669"/>
    <property type="project" value="TreeGrafter"/>
</dbReference>
<dbReference type="SUPFAM" id="SSF52540">
    <property type="entry name" value="P-loop containing nucleoside triphosphate hydrolases"/>
    <property type="match status" value="1"/>
</dbReference>
<dbReference type="InterPro" id="IPR001752">
    <property type="entry name" value="Kinesin_motor_dom"/>
</dbReference>
<evidence type="ECO:0000313" key="11">
    <source>
        <dbReference type="Proteomes" id="UP000298390"/>
    </source>
</evidence>
<dbReference type="GO" id="GO:0005524">
    <property type="term" value="F:ATP binding"/>
    <property type="evidence" value="ECO:0007669"/>
    <property type="project" value="UniProtKB-UniRule"/>
</dbReference>
<feature type="compositionally biased region" description="Polar residues" evidence="8">
    <location>
        <begin position="1826"/>
        <end position="1847"/>
    </location>
</feature>
<feature type="region of interest" description="Disordered" evidence="8">
    <location>
        <begin position="1745"/>
        <end position="1855"/>
    </location>
</feature>
<accession>A0A4Y9XY62</accession>
<feature type="region of interest" description="Disordered" evidence="8">
    <location>
        <begin position="1384"/>
        <end position="1405"/>
    </location>
</feature>
<dbReference type="Gene3D" id="3.40.850.10">
    <property type="entry name" value="Kinesin motor domain"/>
    <property type="match status" value="1"/>
</dbReference>
<dbReference type="GO" id="GO:0003777">
    <property type="term" value="F:microtubule motor activity"/>
    <property type="evidence" value="ECO:0007669"/>
    <property type="project" value="InterPro"/>
</dbReference>
<evidence type="ECO:0000313" key="10">
    <source>
        <dbReference type="EMBL" id="TFY54373.1"/>
    </source>
</evidence>
<feature type="region of interest" description="Disordered" evidence="8">
    <location>
        <begin position="1465"/>
        <end position="1489"/>
    </location>
</feature>
<dbReference type="PROSITE" id="PS50067">
    <property type="entry name" value="KINESIN_MOTOR_2"/>
    <property type="match status" value="1"/>
</dbReference>
<keyword evidence="5 7" id="KW-0175">Coiled coil</keyword>
<feature type="compositionally biased region" description="Polar residues" evidence="8">
    <location>
        <begin position="1472"/>
        <end position="1482"/>
    </location>
</feature>
<evidence type="ECO:0000256" key="8">
    <source>
        <dbReference type="SAM" id="MobiDB-lite"/>
    </source>
</evidence>
<dbReference type="EMBL" id="SEKV01000705">
    <property type="protein sequence ID" value="TFY54373.1"/>
    <property type="molecule type" value="Genomic_DNA"/>
</dbReference>
<feature type="coiled-coil region" evidence="7">
    <location>
        <begin position="1101"/>
        <end position="1224"/>
    </location>
</feature>
<evidence type="ECO:0000256" key="3">
    <source>
        <dbReference type="ARBA" id="ARBA00022741"/>
    </source>
</evidence>
<feature type="region of interest" description="Disordered" evidence="8">
    <location>
        <begin position="1233"/>
        <end position="1287"/>
    </location>
</feature>
<feature type="compositionally biased region" description="Basic and acidic residues" evidence="8">
    <location>
        <begin position="1745"/>
        <end position="1761"/>
    </location>
</feature>
<dbReference type="GO" id="GO:0008017">
    <property type="term" value="F:microtubule binding"/>
    <property type="evidence" value="ECO:0007669"/>
    <property type="project" value="InterPro"/>
</dbReference>
<feature type="region of interest" description="Disordered" evidence="8">
    <location>
        <begin position="1953"/>
        <end position="1981"/>
    </location>
</feature>
<feature type="compositionally biased region" description="Low complexity" evidence="8">
    <location>
        <begin position="909"/>
        <end position="924"/>
    </location>
</feature>
<feature type="compositionally biased region" description="Basic and acidic residues" evidence="8">
    <location>
        <begin position="863"/>
        <end position="881"/>
    </location>
</feature>
<comment type="caution">
    <text evidence="10">The sequence shown here is derived from an EMBL/GenBank/DDBJ whole genome shotgun (WGS) entry which is preliminary data.</text>
</comment>
<evidence type="ECO:0000256" key="2">
    <source>
        <dbReference type="ARBA" id="ARBA00022490"/>
    </source>
</evidence>
<feature type="coiled-coil region" evidence="7">
    <location>
        <begin position="474"/>
        <end position="549"/>
    </location>
</feature>
<organism evidence="10 11">
    <name type="scientific">Rhodofomes roseus</name>
    <dbReference type="NCBI Taxonomy" id="34475"/>
    <lineage>
        <taxon>Eukaryota</taxon>
        <taxon>Fungi</taxon>
        <taxon>Dikarya</taxon>
        <taxon>Basidiomycota</taxon>
        <taxon>Agaricomycotina</taxon>
        <taxon>Agaricomycetes</taxon>
        <taxon>Polyporales</taxon>
        <taxon>Rhodofomes</taxon>
    </lineage>
</organism>
<dbReference type="Proteomes" id="UP000298390">
    <property type="component" value="Unassembled WGS sequence"/>
</dbReference>
<dbReference type="GO" id="GO:0007018">
    <property type="term" value="P:microtubule-based movement"/>
    <property type="evidence" value="ECO:0007669"/>
    <property type="project" value="InterPro"/>
</dbReference>